<evidence type="ECO:0000256" key="5">
    <source>
        <dbReference type="ARBA" id="ARBA00023136"/>
    </source>
</evidence>
<keyword evidence="4 6" id="KW-1133">Transmembrane helix</keyword>
<keyword evidence="8" id="KW-1185">Reference proteome</keyword>
<name>A0ABX0Y8H9_9ACTN</name>
<comment type="subcellular location">
    <subcellularLocation>
        <location evidence="1">Cell membrane</location>
        <topology evidence="1">Multi-pass membrane protein</topology>
    </subcellularLocation>
</comment>
<keyword evidence="5 6" id="KW-0472">Membrane</keyword>
<evidence type="ECO:0000313" key="8">
    <source>
        <dbReference type="Proteomes" id="UP000722989"/>
    </source>
</evidence>
<evidence type="ECO:0000256" key="4">
    <source>
        <dbReference type="ARBA" id="ARBA00022989"/>
    </source>
</evidence>
<feature type="transmembrane region" description="Helical" evidence="6">
    <location>
        <begin position="151"/>
        <end position="176"/>
    </location>
</feature>
<feature type="transmembrane region" description="Helical" evidence="6">
    <location>
        <begin position="43"/>
        <end position="66"/>
    </location>
</feature>
<dbReference type="PIRSF" id="PIRSF006324">
    <property type="entry name" value="LeuE"/>
    <property type="match status" value="1"/>
</dbReference>
<dbReference type="PANTHER" id="PTHR30086">
    <property type="entry name" value="ARGININE EXPORTER PROTEIN ARGO"/>
    <property type="match status" value="1"/>
</dbReference>
<keyword evidence="3 6" id="KW-0812">Transmembrane</keyword>
<dbReference type="PANTHER" id="PTHR30086:SF20">
    <property type="entry name" value="ARGININE EXPORTER PROTEIN ARGO-RELATED"/>
    <property type="match status" value="1"/>
</dbReference>
<dbReference type="RefSeq" id="WP_167928473.1">
    <property type="nucleotide sequence ID" value="NZ_JAATVY010000032.1"/>
</dbReference>
<evidence type="ECO:0000256" key="6">
    <source>
        <dbReference type="SAM" id="Phobius"/>
    </source>
</evidence>
<evidence type="ECO:0000256" key="1">
    <source>
        <dbReference type="ARBA" id="ARBA00004651"/>
    </source>
</evidence>
<keyword evidence="2" id="KW-1003">Cell membrane</keyword>
<organism evidence="7 8">
    <name type="scientific">Planosporangium thailandense</name>
    <dbReference type="NCBI Taxonomy" id="765197"/>
    <lineage>
        <taxon>Bacteria</taxon>
        <taxon>Bacillati</taxon>
        <taxon>Actinomycetota</taxon>
        <taxon>Actinomycetes</taxon>
        <taxon>Micromonosporales</taxon>
        <taxon>Micromonosporaceae</taxon>
        <taxon>Planosporangium</taxon>
    </lineage>
</organism>
<evidence type="ECO:0000256" key="3">
    <source>
        <dbReference type="ARBA" id="ARBA00022692"/>
    </source>
</evidence>
<reference evidence="7 8" key="1">
    <citation type="submission" date="2020-03" db="EMBL/GenBank/DDBJ databases">
        <title>WGS of the type strain of Planosporangium spp.</title>
        <authorList>
            <person name="Thawai C."/>
        </authorList>
    </citation>
    <scope>NUCLEOTIDE SEQUENCE [LARGE SCALE GENOMIC DNA]</scope>
    <source>
        <strain evidence="7 8">TBRC 5610</strain>
    </source>
</reference>
<dbReference type="EMBL" id="JAATVY010000032">
    <property type="protein sequence ID" value="NJC73569.1"/>
    <property type="molecule type" value="Genomic_DNA"/>
</dbReference>
<gene>
    <name evidence="7" type="ORF">HC031_28150</name>
</gene>
<evidence type="ECO:0000313" key="7">
    <source>
        <dbReference type="EMBL" id="NJC73569.1"/>
    </source>
</evidence>
<sequence>MLASILSFTVVAALLTVTPGVDTMLVLSQGLRGGRRTAVACGLGINTGLVCWAAASVLGLSALLAASHAAYEIVRLLGAAYLVYVGARGLLMTWRRRGGADGGAPVPGTETRRTALAAYRRGITTNLLNPKVGVFYISLLPQFAPAGHRSAAVMMLLAGIHLTLSIVWLTAMAWLASRVLRTLSTKVTTRLERISGAVMIGLGVRIAAQGS</sequence>
<feature type="transmembrane region" description="Helical" evidence="6">
    <location>
        <begin position="73"/>
        <end position="91"/>
    </location>
</feature>
<comment type="caution">
    <text evidence="7">The sequence shown here is derived from an EMBL/GenBank/DDBJ whole genome shotgun (WGS) entry which is preliminary data.</text>
</comment>
<accession>A0ABX0Y8H9</accession>
<dbReference type="InterPro" id="IPR001123">
    <property type="entry name" value="LeuE-type"/>
</dbReference>
<proteinExistence type="predicted"/>
<dbReference type="Proteomes" id="UP000722989">
    <property type="component" value="Unassembled WGS sequence"/>
</dbReference>
<protein>
    <submittedName>
        <fullName evidence="7">LysE family translocator</fullName>
    </submittedName>
</protein>
<evidence type="ECO:0000256" key="2">
    <source>
        <dbReference type="ARBA" id="ARBA00022475"/>
    </source>
</evidence>
<dbReference type="Pfam" id="PF01810">
    <property type="entry name" value="LysE"/>
    <property type="match status" value="1"/>
</dbReference>